<dbReference type="AlphaFoldDB" id="A0A542ZPE8"/>
<dbReference type="Gene3D" id="2.30.40.10">
    <property type="entry name" value="Urease, subunit C, domain 1"/>
    <property type="match status" value="1"/>
</dbReference>
<evidence type="ECO:0000313" key="2">
    <source>
        <dbReference type="EMBL" id="TQL62244.1"/>
    </source>
</evidence>
<dbReference type="SUPFAM" id="SSF51556">
    <property type="entry name" value="Metallo-dependent hydrolases"/>
    <property type="match status" value="1"/>
</dbReference>
<comment type="caution">
    <text evidence="2">The sequence shown here is derived from an EMBL/GenBank/DDBJ whole genome shotgun (WGS) entry which is preliminary data.</text>
</comment>
<dbReference type="InterPro" id="IPR032466">
    <property type="entry name" value="Metal_Hydrolase"/>
</dbReference>
<dbReference type="OrthoDB" id="3451205at2"/>
<dbReference type="InterPro" id="IPR011059">
    <property type="entry name" value="Metal-dep_hydrolase_composite"/>
</dbReference>
<sequence length="360" mass="38984">MTVATEPLHVSGVLLPEEESRDLWIVDGRLSFTPVPDARTVAENVWIMPGLADAHCHIGLDMNGATPIDVAEQQAIDEREVGILLIRDAGSPSDTRWVDDRADLPRIIRAGRHIARPKRYIRNFASEIEPEDLVAEIETQIAAGDGWIKLVGDWIDREVGDLKPLWPADVLKAAVARTHELGGRITVHHFGEEGVDELLDAGVDGIEHGTGLTPDTIARAVEQQVALVPTMINIDNFPSIAASGEEKYPTWGKHLRALYAKSADTFRACAEAGMTMYAGTDAGGMVPHGLISDEIAKMAEIGGAEFALGAASWRSREWLGVDGLTEGASADLVCYDSDPREDARIIKSPARVVLRGAVIR</sequence>
<protein>
    <submittedName>
        <fullName evidence="2">Pro-Hyp dipeptidase</fullName>
    </submittedName>
</protein>
<reference evidence="2 3" key="1">
    <citation type="submission" date="2019-06" db="EMBL/GenBank/DDBJ databases">
        <title>Sequencing the genomes of 1000 actinobacteria strains.</title>
        <authorList>
            <person name="Klenk H.-P."/>
        </authorList>
    </citation>
    <scope>NUCLEOTIDE SEQUENCE [LARGE SCALE GENOMIC DNA]</scope>
    <source>
        <strain evidence="2 3">DSM 8251</strain>
    </source>
</reference>
<evidence type="ECO:0000313" key="3">
    <source>
        <dbReference type="Proteomes" id="UP000316196"/>
    </source>
</evidence>
<dbReference type="PANTHER" id="PTHR43135">
    <property type="entry name" value="ALPHA-D-RIBOSE 1-METHYLPHOSPHONATE 5-TRIPHOSPHATE DIPHOSPHATASE"/>
    <property type="match status" value="1"/>
</dbReference>
<name>A0A542ZPE8_9ACTN</name>
<dbReference type="EMBL" id="VFOR01000001">
    <property type="protein sequence ID" value="TQL62244.1"/>
    <property type="molecule type" value="Genomic_DNA"/>
</dbReference>
<dbReference type="GO" id="GO:0016810">
    <property type="term" value="F:hydrolase activity, acting on carbon-nitrogen (but not peptide) bonds"/>
    <property type="evidence" value="ECO:0007669"/>
    <property type="project" value="InterPro"/>
</dbReference>
<evidence type="ECO:0000259" key="1">
    <source>
        <dbReference type="Pfam" id="PF01979"/>
    </source>
</evidence>
<feature type="domain" description="Amidohydrolase-related" evidence="1">
    <location>
        <begin position="46"/>
        <end position="353"/>
    </location>
</feature>
<dbReference type="Gene3D" id="3.20.20.140">
    <property type="entry name" value="Metal-dependent hydrolases"/>
    <property type="match status" value="1"/>
</dbReference>
<accession>A0A542ZPE8</accession>
<dbReference type="PANTHER" id="PTHR43135:SF4">
    <property type="entry name" value="AMIDOHYDROLASE-RELATED DOMAIN-CONTAINING PROTEIN"/>
    <property type="match status" value="1"/>
</dbReference>
<keyword evidence="3" id="KW-1185">Reference proteome</keyword>
<dbReference type="InterPro" id="IPR051781">
    <property type="entry name" value="Metallo-dep_Hydrolase"/>
</dbReference>
<dbReference type="Pfam" id="PF01979">
    <property type="entry name" value="Amidohydro_1"/>
    <property type="match status" value="1"/>
</dbReference>
<dbReference type="RefSeq" id="WP_142092126.1">
    <property type="nucleotide sequence ID" value="NZ_BAAAMD010000003.1"/>
</dbReference>
<proteinExistence type="predicted"/>
<gene>
    <name evidence="2" type="ORF">FB460_0013</name>
</gene>
<dbReference type="Proteomes" id="UP000316196">
    <property type="component" value="Unassembled WGS sequence"/>
</dbReference>
<dbReference type="InterPro" id="IPR006680">
    <property type="entry name" value="Amidohydro-rel"/>
</dbReference>
<organism evidence="2 3">
    <name type="scientific">Propioniferax innocua</name>
    <dbReference type="NCBI Taxonomy" id="1753"/>
    <lineage>
        <taxon>Bacteria</taxon>
        <taxon>Bacillati</taxon>
        <taxon>Actinomycetota</taxon>
        <taxon>Actinomycetes</taxon>
        <taxon>Propionibacteriales</taxon>
        <taxon>Propionibacteriaceae</taxon>
        <taxon>Propioniferax</taxon>
    </lineage>
</organism>